<evidence type="ECO:0000259" key="5">
    <source>
        <dbReference type="PROSITE" id="PS50931"/>
    </source>
</evidence>
<keyword evidence="2" id="KW-0805">Transcription regulation</keyword>
<comment type="similarity">
    <text evidence="1">Belongs to the LysR transcriptional regulatory family.</text>
</comment>
<dbReference type="PROSITE" id="PS50931">
    <property type="entry name" value="HTH_LYSR"/>
    <property type="match status" value="1"/>
</dbReference>
<feature type="domain" description="HTH lysR-type" evidence="5">
    <location>
        <begin position="3"/>
        <end position="60"/>
    </location>
</feature>
<dbReference type="InterPro" id="IPR005119">
    <property type="entry name" value="LysR_subst-bd"/>
</dbReference>
<protein>
    <submittedName>
        <fullName evidence="6">LysR family transcriptional regulator</fullName>
    </submittedName>
</protein>
<dbReference type="InterPro" id="IPR036390">
    <property type="entry name" value="WH_DNA-bd_sf"/>
</dbReference>
<evidence type="ECO:0000256" key="4">
    <source>
        <dbReference type="ARBA" id="ARBA00023163"/>
    </source>
</evidence>
<dbReference type="PANTHER" id="PTHR30126">
    <property type="entry name" value="HTH-TYPE TRANSCRIPTIONAL REGULATOR"/>
    <property type="match status" value="1"/>
</dbReference>
<dbReference type="SUPFAM" id="SSF53850">
    <property type="entry name" value="Periplasmic binding protein-like II"/>
    <property type="match status" value="1"/>
</dbReference>
<evidence type="ECO:0000256" key="2">
    <source>
        <dbReference type="ARBA" id="ARBA00023015"/>
    </source>
</evidence>
<keyword evidence="7" id="KW-1185">Reference proteome</keyword>
<dbReference type="Gene3D" id="1.10.10.10">
    <property type="entry name" value="Winged helix-like DNA-binding domain superfamily/Winged helix DNA-binding domain"/>
    <property type="match status" value="1"/>
</dbReference>
<evidence type="ECO:0000313" key="6">
    <source>
        <dbReference type="EMBL" id="MEJ2889657.1"/>
    </source>
</evidence>
<gene>
    <name evidence="6" type="ORF">WCD41_24560</name>
</gene>
<evidence type="ECO:0000256" key="3">
    <source>
        <dbReference type="ARBA" id="ARBA00023125"/>
    </source>
</evidence>
<dbReference type="EMBL" id="JBBEGL010000007">
    <property type="protein sequence ID" value="MEJ2889657.1"/>
    <property type="molecule type" value="Genomic_DNA"/>
</dbReference>
<dbReference type="InterPro" id="IPR000847">
    <property type="entry name" value="LysR_HTH_N"/>
</dbReference>
<evidence type="ECO:0000313" key="7">
    <source>
        <dbReference type="Proteomes" id="UP001370100"/>
    </source>
</evidence>
<sequence>MTLDPHRLLVLRAVHRTGSIRSAAAALHLTASGVSQHLTRLEAETRLALLDRSRRGGGRTAALTSAGLALAERADDVAAALAEAEREVDRMREGTEGTVRVGGFPTALGSFVVPALQELAVSDPALQVQVVEVDAAEGVALLRAGELDLLLGERYAESTTAAPGPHPGLVEDDLRRDPFRIVVPRIRSASATLDELLAGPWVTTPRRHVVRDVLERLAARHGVVTGHLHLCTDSRTVLALVAAGLGAAVVPELALAYLPSDGVTTFGTAVDLGARVLTVVGPEHARRSAATRRFHRRIREIAGREAVPAVSNV</sequence>
<dbReference type="Proteomes" id="UP001370100">
    <property type="component" value="Unassembled WGS sequence"/>
</dbReference>
<evidence type="ECO:0000256" key="1">
    <source>
        <dbReference type="ARBA" id="ARBA00009437"/>
    </source>
</evidence>
<dbReference type="InterPro" id="IPR036388">
    <property type="entry name" value="WH-like_DNA-bd_sf"/>
</dbReference>
<accession>A0ABU8NCP1</accession>
<dbReference type="SUPFAM" id="SSF46785">
    <property type="entry name" value="Winged helix' DNA-binding domain"/>
    <property type="match status" value="1"/>
</dbReference>
<keyword evidence="3" id="KW-0238">DNA-binding</keyword>
<dbReference type="Pfam" id="PF00126">
    <property type="entry name" value="HTH_1"/>
    <property type="match status" value="1"/>
</dbReference>
<dbReference type="RefSeq" id="WP_337717439.1">
    <property type="nucleotide sequence ID" value="NZ_JBBEGL010000007.1"/>
</dbReference>
<comment type="caution">
    <text evidence="6">The sequence shown here is derived from an EMBL/GenBank/DDBJ whole genome shotgun (WGS) entry which is preliminary data.</text>
</comment>
<organism evidence="6 7">
    <name type="scientific">Actinomycetospora aeridis</name>
    <dbReference type="NCBI Taxonomy" id="3129231"/>
    <lineage>
        <taxon>Bacteria</taxon>
        <taxon>Bacillati</taxon>
        <taxon>Actinomycetota</taxon>
        <taxon>Actinomycetes</taxon>
        <taxon>Pseudonocardiales</taxon>
        <taxon>Pseudonocardiaceae</taxon>
        <taxon>Actinomycetospora</taxon>
    </lineage>
</organism>
<dbReference type="PANTHER" id="PTHR30126:SF39">
    <property type="entry name" value="HTH-TYPE TRANSCRIPTIONAL REGULATOR CYSL"/>
    <property type="match status" value="1"/>
</dbReference>
<dbReference type="Pfam" id="PF03466">
    <property type="entry name" value="LysR_substrate"/>
    <property type="match status" value="1"/>
</dbReference>
<name>A0ABU8NCP1_9PSEU</name>
<dbReference type="Gene3D" id="3.40.190.10">
    <property type="entry name" value="Periplasmic binding protein-like II"/>
    <property type="match status" value="2"/>
</dbReference>
<keyword evidence="4" id="KW-0804">Transcription</keyword>
<reference evidence="6 7" key="1">
    <citation type="submission" date="2024-03" db="EMBL/GenBank/DDBJ databases">
        <title>Actinomycetospora sp. OC33-EN06, a novel actinomycete isolated from wild orchid (Aerides multiflora).</title>
        <authorList>
            <person name="Suriyachadkun C."/>
        </authorList>
    </citation>
    <scope>NUCLEOTIDE SEQUENCE [LARGE SCALE GENOMIC DNA]</scope>
    <source>
        <strain evidence="6 7">OC33-EN06</strain>
    </source>
</reference>
<proteinExistence type="inferred from homology"/>